<keyword evidence="1" id="KW-0677">Repeat</keyword>
<evidence type="ECO:0000313" key="5">
    <source>
        <dbReference type="Proteomes" id="UP001296873"/>
    </source>
</evidence>
<feature type="domain" description="Rhodanese" evidence="3">
    <location>
        <begin position="44"/>
        <end position="161"/>
    </location>
</feature>
<sequence length="313" mass="33178">MTMRYMSALTAAFLLASAAVTDPALAGGPVTPGAVVDADWLAEHRGEVAVLDVRRDLESFAGGHIPKAAPVGWDAVRTTRTIDGVERQKVRLAAETFQRLMREAGVDANEPVVITSPGKAAGQITTQARLYWQFAYYGHDDVAILDGGNAAWRAAGHDLATGPAEVSAGDYTAGAPDDSVLATVAEVDAARTNAGVQLTDNRPMAYYLGLEQAGYVYAAGHIPSAVNVPFTLNVAEKGPATLRDAESLRAVYAYQGAPMDLAAIAYCNSGHVSALTWFVMSEVLGNDDAQLFDGSMHVWTQDESRPVTNPARR</sequence>
<dbReference type="InterPro" id="IPR036873">
    <property type="entry name" value="Rhodanese-like_dom_sf"/>
</dbReference>
<evidence type="ECO:0000259" key="3">
    <source>
        <dbReference type="PROSITE" id="PS50206"/>
    </source>
</evidence>
<evidence type="ECO:0000313" key="4">
    <source>
        <dbReference type="EMBL" id="MBK1669733.1"/>
    </source>
</evidence>
<organism evidence="4 5">
    <name type="scientific">Rhodovibrio sodomensis</name>
    <dbReference type="NCBI Taxonomy" id="1088"/>
    <lineage>
        <taxon>Bacteria</taxon>
        <taxon>Pseudomonadati</taxon>
        <taxon>Pseudomonadota</taxon>
        <taxon>Alphaproteobacteria</taxon>
        <taxon>Rhodospirillales</taxon>
        <taxon>Rhodovibrionaceae</taxon>
        <taxon>Rhodovibrio</taxon>
    </lineage>
</organism>
<name>A0ABS1DHF8_9PROT</name>
<dbReference type="PROSITE" id="PS50206">
    <property type="entry name" value="RHODANESE_3"/>
    <property type="match status" value="2"/>
</dbReference>
<accession>A0ABS1DHF8</accession>
<feature type="domain" description="Rhodanese" evidence="3">
    <location>
        <begin position="192"/>
        <end position="308"/>
    </location>
</feature>
<evidence type="ECO:0000256" key="2">
    <source>
        <dbReference type="SAM" id="SignalP"/>
    </source>
</evidence>
<dbReference type="InterPro" id="IPR001763">
    <property type="entry name" value="Rhodanese-like_dom"/>
</dbReference>
<dbReference type="PANTHER" id="PTHR43855">
    <property type="entry name" value="THIOSULFATE SULFURTRANSFERASE"/>
    <property type="match status" value="1"/>
</dbReference>
<dbReference type="SUPFAM" id="SSF52821">
    <property type="entry name" value="Rhodanese/Cell cycle control phosphatase"/>
    <property type="match status" value="2"/>
</dbReference>
<protein>
    <recommendedName>
        <fullName evidence="3">Rhodanese domain-containing protein</fullName>
    </recommendedName>
</protein>
<dbReference type="CDD" id="cd01448">
    <property type="entry name" value="TST_Repeat_1"/>
    <property type="match status" value="1"/>
</dbReference>
<gene>
    <name evidence="4" type="ORF">CKO28_16980</name>
</gene>
<proteinExistence type="predicted"/>
<dbReference type="PANTHER" id="PTHR43855:SF1">
    <property type="entry name" value="THIOSULFATE SULFURTRANSFERASE"/>
    <property type="match status" value="1"/>
</dbReference>
<keyword evidence="2" id="KW-0732">Signal</keyword>
<keyword evidence="5" id="KW-1185">Reference proteome</keyword>
<dbReference type="EMBL" id="NRRL01000059">
    <property type="protein sequence ID" value="MBK1669733.1"/>
    <property type="molecule type" value="Genomic_DNA"/>
</dbReference>
<dbReference type="Proteomes" id="UP001296873">
    <property type="component" value="Unassembled WGS sequence"/>
</dbReference>
<feature type="chain" id="PRO_5045362633" description="Rhodanese domain-containing protein" evidence="2">
    <location>
        <begin position="27"/>
        <end position="313"/>
    </location>
</feature>
<dbReference type="Gene3D" id="3.40.250.10">
    <property type="entry name" value="Rhodanese-like domain"/>
    <property type="match status" value="2"/>
</dbReference>
<dbReference type="SMART" id="SM00450">
    <property type="entry name" value="RHOD"/>
    <property type="match status" value="2"/>
</dbReference>
<dbReference type="Pfam" id="PF00581">
    <property type="entry name" value="Rhodanese"/>
    <property type="match status" value="2"/>
</dbReference>
<evidence type="ECO:0000256" key="1">
    <source>
        <dbReference type="ARBA" id="ARBA00022737"/>
    </source>
</evidence>
<dbReference type="InterPro" id="IPR051126">
    <property type="entry name" value="Thiosulfate_sulfurtransferase"/>
</dbReference>
<feature type="signal peptide" evidence="2">
    <location>
        <begin position="1"/>
        <end position="26"/>
    </location>
</feature>
<reference evidence="4 5" key="1">
    <citation type="journal article" date="2020" name="Microorganisms">
        <title>Osmotic Adaptation and Compatible Solute Biosynthesis of Phototrophic Bacteria as Revealed from Genome Analyses.</title>
        <authorList>
            <person name="Imhoff J.F."/>
            <person name="Rahn T."/>
            <person name="Kunzel S."/>
            <person name="Keller A."/>
            <person name="Neulinger S.C."/>
        </authorList>
    </citation>
    <scope>NUCLEOTIDE SEQUENCE [LARGE SCALE GENOMIC DNA]</scope>
    <source>
        <strain evidence="4 5">DSM 9895</strain>
    </source>
</reference>
<comment type="caution">
    <text evidence="4">The sequence shown here is derived from an EMBL/GenBank/DDBJ whole genome shotgun (WGS) entry which is preliminary data.</text>
</comment>